<evidence type="ECO:0000256" key="3">
    <source>
        <dbReference type="ARBA" id="ARBA00022833"/>
    </source>
</evidence>
<accession>A0A292Q8C3</accession>
<dbReference type="InterPro" id="IPR057721">
    <property type="entry name" value="BCD1_alpha/beta"/>
</dbReference>
<evidence type="ECO:0000313" key="10">
    <source>
        <dbReference type="Proteomes" id="UP001412239"/>
    </source>
</evidence>
<evidence type="ECO:0000256" key="1">
    <source>
        <dbReference type="ARBA" id="ARBA00022723"/>
    </source>
</evidence>
<keyword evidence="2 6" id="KW-0863">Zinc-finger</keyword>
<organism evidence="9 10">
    <name type="scientific">Tuber aestivum</name>
    <name type="common">summer truffle</name>
    <dbReference type="NCBI Taxonomy" id="59557"/>
    <lineage>
        <taxon>Eukaryota</taxon>
        <taxon>Fungi</taxon>
        <taxon>Dikarya</taxon>
        <taxon>Ascomycota</taxon>
        <taxon>Pezizomycotina</taxon>
        <taxon>Pezizomycetes</taxon>
        <taxon>Pezizales</taxon>
        <taxon>Tuberaceae</taxon>
        <taxon>Tuber</taxon>
    </lineage>
</organism>
<dbReference type="GO" id="GO:0000463">
    <property type="term" value="P:maturation of LSU-rRNA from tricistronic rRNA transcript (SSU-rRNA, 5.8S rRNA, LSU-rRNA)"/>
    <property type="evidence" value="ECO:0007669"/>
    <property type="project" value="TreeGrafter"/>
</dbReference>
<evidence type="ECO:0000259" key="8">
    <source>
        <dbReference type="PROSITE" id="PS51083"/>
    </source>
</evidence>
<evidence type="ECO:0000256" key="7">
    <source>
        <dbReference type="SAM" id="MobiDB-lite"/>
    </source>
</evidence>
<dbReference type="GO" id="GO:0000492">
    <property type="term" value="P:box C/D snoRNP assembly"/>
    <property type="evidence" value="ECO:0007669"/>
    <property type="project" value="TreeGrafter"/>
</dbReference>
<dbReference type="SUPFAM" id="SSF144232">
    <property type="entry name" value="HIT/MYND zinc finger-like"/>
    <property type="match status" value="1"/>
</dbReference>
<feature type="region of interest" description="Disordered" evidence="7">
    <location>
        <begin position="172"/>
        <end position="206"/>
    </location>
</feature>
<dbReference type="PROSITE" id="PS51083">
    <property type="entry name" value="ZF_HIT"/>
    <property type="match status" value="1"/>
</dbReference>
<evidence type="ECO:0000256" key="2">
    <source>
        <dbReference type="ARBA" id="ARBA00022771"/>
    </source>
</evidence>
<protein>
    <recommendedName>
        <fullName evidence="8">HIT-type domain-containing protein</fullName>
    </recommendedName>
</protein>
<evidence type="ECO:0000256" key="4">
    <source>
        <dbReference type="ARBA" id="ARBA00049598"/>
    </source>
</evidence>
<keyword evidence="10" id="KW-1185">Reference proteome</keyword>
<feature type="compositionally biased region" description="Polar residues" evidence="7">
    <location>
        <begin position="310"/>
        <end position="335"/>
    </location>
</feature>
<dbReference type="GO" id="GO:0005634">
    <property type="term" value="C:nucleus"/>
    <property type="evidence" value="ECO:0007669"/>
    <property type="project" value="TreeGrafter"/>
</dbReference>
<evidence type="ECO:0000313" key="9">
    <source>
        <dbReference type="EMBL" id="CUS14960.1"/>
    </source>
</evidence>
<comment type="similarity">
    <text evidence="5">Belongs to the BCD1 family.</text>
</comment>
<dbReference type="GO" id="GO:0070761">
    <property type="term" value="C:pre-snoRNP complex"/>
    <property type="evidence" value="ECO:0007669"/>
    <property type="project" value="TreeGrafter"/>
</dbReference>
<reference evidence="9" key="1">
    <citation type="submission" date="2015-10" db="EMBL/GenBank/DDBJ databases">
        <authorList>
            <person name="Regsiter A."/>
            <person name="william w."/>
        </authorList>
    </citation>
    <scope>NUCLEOTIDE SEQUENCE</scope>
    <source>
        <strain evidence="9">Montdore</strain>
    </source>
</reference>
<evidence type="ECO:0000256" key="6">
    <source>
        <dbReference type="PROSITE-ProRule" id="PRU00453"/>
    </source>
</evidence>
<dbReference type="CDD" id="cd23023">
    <property type="entry name" value="zf-HIT_BCD1"/>
    <property type="match status" value="1"/>
</dbReference>
<dbReference type="Pfam" id="PF04438">
    <property type="entry name" value="zf-HIT"/>
    <property type="match status" value="1"/>
</dbReference>
<sequence>MSTFIQEESLTALCPLCHSRPPKYRCPACATRTCSVACVEKHKLYAQCSGRIDATAFVKRRALLSSPATLNRDFGFLTGVERALGSAVEEGDGGARGERGRLEDFLRRSGVSVKWAPRGMKRAVENCTAVSKGRKGKHVIWTVEWIVLNSRGIGEAERVLDRNVSENTSISQAYFHPTPPTNPSGAHENSDSQLQPSRKKIKKKQETPQTKFYLKKIGCPANDPVLTKLDGSKSLSVALRGRAVEEFPTILVWGGDGDPMGYGIESGVLIEVVDGGEMEVKTETEDVPVQDMEATEEVKQACNDTDHNTDIPQTIETASTWQSIAPKSNDESTGT</sequence>
<dbReference type="AlphaFoldDB" id="A0A292Q8C3"/>
<feature type="domain" description="HIT-type" evidence="8">
    <location>
        <begin position="14"/>
        <end position="48"/>
    </location>
</feature>
<dbReference type="GO" id="GO:0048254">
    <property type="term" value="P:snoRNA localization"/>
    <property type="evidence" value="ECO:0007669"/>
    <property type="project" value="TreeGrafter"/>
</dbReference>
<gene>
    <name evidence="9" type="ORF">GSTUAT00001030001</name>
</gene>
<dbReference type="GO" id="GO:0008270">
    <property type="term" value="F:zinc ion binding"/>
    <property type="evidence" value="ECO:0007669"/>
    <property type="project" value="UniProtKB-UniRule"/>
</dbReference>
<dbReference type="InterPro" id="IPR007529">
    <property type="entry name" value="Znf_HIT"/>
</dbReference>
<keyword evidence="1" id="KW-0479">Metal-binding</keyword>
<keyword evidence="3" id="KW-0862">Zinc</keyword>
<dbReference type="Pfam" id="PF25790">
    <property type="entry name" value="BCD1"/>
    <property type="match status" value="1"/>
</dbReference>
<evidence type="ECO:0000256" key="5">
    <source>
        <dbReference type="ARBA" id="ARBA00049654"/>
    </source>
</evidence>
<dbReference type="Proteomes" id="UP001412239">
    <property type="component" value="Unassembled WGS sequence"/>
</dbReference>
<comment type="function">
    <text evidence="4">Required for box C/D snoRNAs accumulation involved in snoRNA processing, snoRNA transport to the nucleolus and ribosome biogenesis.</text>
</comment>
<proteinExistence type="inferred from homology"/>
<dbReference type="EMBL" id="LN890954">
    <property type="protein sequence ID" value="CUS14960.1"/>
    <property type="molecule type" value="Genomic_DNA"/>
</dbReference>
<dbReference type="PANTHER" id="PTHR13483">
    <property type="entry name" value="BOX C_D SNORNA PROTEIN 1-RELATED"/>
    <property type="match status" value="1"/>
</dbReference>
<dbReference type="InterPro" id="IPR051639">
    <property type="entry name" value="BCD1"/>
</dbReference>
<feature type="compositionally biased region" description="Basic and acidic residues" evidence="7">
    <location>
        <begin position="296"/>
        <end position="309"/>
    </location>
</feature>
<feature type="region of interest" description="Disordered" evidence="7">
    <location>
        <begin position="294"/>
        <end position="335"/>
    </location>
</feature>
<dbReference type="Gene3D" id="3.30.60.190">
    <property type="match status" value="1"/>
</dbReference>
<name>A0A292Q8C3_9PEZI</name>